<sequence>MNTLAIRGNTITWFHCQIPRQSYSYEKPISHALFASFYSKVDAKVSRLSTFVGFVPNSVPRVQSELRKALVVVVDDLIYIYFINGESHIVHLAWPVLAVKALKHGILLSTPRLYILTCPMSLFMSVQNGPMDDLLAVEDDFVITYSHGELTIYKYTYLDDRPGRQRRISHRRSSIMSTRSLRSDIDPIEVFCPAGLNLAFIESFLIACPLSIFLAKCHHLSMLCVQLPTELLVIMFESGILVDNARIPAVQSTMANDGFVDRVLVLRDNGQLVLETPFGIAVPLSSLGNEQLISNDGQVVLVKQTIRLCIDLKIKNSSVHTVLEAIRDALEVEEFDHVLVRILQQRLEFPEHEEWYHLITALRPVVAQLIVQLDNVREAFRADVSGNYPVCRLNELLQPSQLNLYETIMDGKVMANAGLAEKTSRTYKATTPEEVVENLAAEGIQAPLIDRFPEGLALYIRDAIEQCKECPPLNWGKKERQLIGRDDSIVFDNEMFRSDMVFRDDLRLVEVEKLLNITESPNVRPLDTSGMSEHDVIAAQQALARVVAIRSLSIPVGRAMYHYSAQTPLVTERFAIPDFEFSIRLKNAQINVDRTFLDDGIVSWGQFHSGASSALSISKSAEITAAWINFNKPPEPTFWHAGFLLGLGVNGHLKEIATWQAFNYLNAYHTMTSIGLLLGLSSSFIGSTDSVITKLLSVHIFAMLPPGSASLNLDPLTQTAAILGLGLLYLSSGHRRMSEVMLSQITSEKLEYDEGYRLACGFAIGFINLGKGRDATGMGDLRVTEHLIKTATSCPDHMAPAALVALGLMYIKTGNQEIAEKLSIPPTKYLVDYVRPDLLLLRIVVKNLVIWRDIGNSQEWIDSQIPGFMQGGWKLRISEIPRYNVITGAAFAMGLRFAGSGDLNAKRTLLGLIDRYMAMSIRPATTHEAKLSRVTLRNCMDVLVLALSCVFAGTGDLDLLRRLRKFHGRTDTDTNYGNHMASHMALGILFLRGGESTLSTSNLAIAALLCSLYSQFPIATNDNKAHLQAFRHLWVLAAEFRCLHTQDENGETSISCAIAFRNGTSQRVVTPCLLPILDEIDRIHVDDRYHWPVNIKFEDDTLEKLRKGGIVKLSRRTGPSRNVFEEFAEQRAEQGESILNSLRDRFVSKGYFPSDESLEDAFSGNILDTKAGLHHSLNCGSTEAVLWPLKLALDQAHRLRSRPLLKDFIEKLHLGVWMIERKSSVT</sequence>
<keyword evidence="3" id="KW-0498">Mitosis</keyword>
<reference evidence="6 7" key="1">
    <citation type="submission" date="2016-04" db="EMBL/GenBank/DDBJ databases">
        <title>Evolutionary innovation and constraint leading to complex multicellularity in the Ascomycota.</title>
        <authorList>
            <person name="Cisse O."/>
            <person name="Nguyen A."/>
            <person name="Hewitt D.A."/>
            <person name="Jedd G."/>
            <person name="Stajich J.E."/>
        </authorList>
    </citation>
    <scope>NUCLEOTIDE SEQUENCE [LARGE SCALE GENOMIC DNA]</scope>
    <source>
        <strain evidence="6 7">DAH-3</strain>
    </source>
</reference>
<dbReference type="GO" id="GO:0007091">
    <property type="term" value="P:metaphase/anaphase transition of mitotic cell cycle"/>
    <property type="evidence" value="ECO:0007669"/>
    <property type="project" value="TreeGrafter"/>
</dbReference>
<evidence type="ECO:0000256" key="1">
    <source>
        <dbReference type="ARBA" id="ARBA00010547"/>
    </source>
</evidence>
<evidence type="ECO:0000256" key="3">
    <source>
        <dbReference type="ARBA" id="ARBA00022776"/>
    </source>
</evidence>
<dbReference type="OrthoDB" id="26401at2759"/>
<dbReference type="GO" id="GO:0070979">
    <property type="term" value="P:protein K11-linked ubiquitination"/>
    <property type="evidence" value="ECO:0007669"/>
    <property type="project" value="TreeGrafter"/>
</dbReference>
<dbReference type="EMBL" id="LXFE01000186">
    <property type="protein sequence ID" value="OLL26412.1"/>
    <property type="molecule type" value="Genomic_DNA"/>
</dbReference>
<dbReference type="GO" id="GO:0060090">
    <property type="term" value="F:molecular adaptor activity"/>
    <property type="evidence" value="ECO:0007669"/>
    <property type="project" value="TreeGrafter"/>
</dbReference>
<dbReference type="GO" id="GO:0005721">
    <property type="term" value="C:pericentric heterochromatin"/>
    <property type="evidence" value="ECO:0007669"/>
    <property type="project" value="EnsemblFungi"/>
</dbReference>
<evidence type="ECO:0000256" key="4">
    <source>
        <dbReference type="ARBA" id="ARBA00023306"/>
    </source>
</evidence>
<dbReference type="Proteomes" id="UP000186594">
    <property type="component" value="Unassembled WGS sequence"/>
</dbReference>
<dbReference type="InterPro" id="IPR024990">
    <property type="entry name" value="Apc1"/>
</dbReference>
<proteinExistence type="inferred from homology"/>
<evidence type="ECO:0000313" key="6">
    <source>
        <dbReference type="EMBL" id="OLL26412.1"/>
    </source>
</evidence>
<feature type="domain" description="Anaphase-promoting complex subunit 1 N-terminal" evidence="5">
    <location>
        <begin position="4"/>
        <end position="109"/>
    </location>
</feature>
<dbReference type="AlphaFoldDB" id="A0A1U7LV39"/>
<dbReference type="PANTHER" id="PTHR12827:SF3">
    <property type="entry name" value="ANAPHASE-PROMOTING COMPLEX SUBUNIT 1"/>
    <property type="match status" value="1"/>
</dbReference>
<dbReference type="PANTHER" id="PTHR12827">
    <property type="entry name" value="MEIOTIC CHECKPOINT REGULATOR TSG24 FAMILY MEMBER"/>
    <property type="match status" value="1"/>
</dbReference>
<keyword evidence="2" id="KW-0132">Cell division</keyword>
<dbReference type="GO" id="GO:0070628">
    <property type="term" value="F:proteasome binding"/>
    <property type="evidence" value="ECO:0007669"/>
    <property type="project" value="EnsemblFungi"/>
</dbReference>
<dbReference type="STRING" id="1198029.A0A1U7LV39"/>
<gene>
    <name evidence="6" type="ORF">NEOLI_002438</name>
</gene>
<dbReference type="GO" id="GO:0031145">
    <property type="term" value="P:anaphase-promoting complex-dependent catabolic process"/>
    <property type="evidence" value="ECO:0007669"/>
    <property type="project" value="EnsemblFungi"/>
</dbReference>
<name>A0A1U7LV39_NEOID</name>
<dbReference type="InterPro" id="IPR049255">
    <property type="entry name" value="Apc1_N"/>
</dbReference>
<dbReference type="InterPro" id="IPR011989">
    <property type="entry name" value="ARM-like"/>
</dbReference>
<dbReference type="GO" id="GO:0051301">
    <property type="term" value="P:cell division"/>
    <property type="evidence" value="ECO:0007669"/>
    <property type="project" value="UniProtKB-KW"/>
</dbReference>
<protein>
    <submittedName>
        <fullName evidence="6">Negative regulator of mitosis</fullName>
    </submittedName>
</protein>
<comment type="caution">
    <text evidence="6">The sequence shown here is derived from an EMBL/GenBank/DDBJ whole genome shotgun (WGS) entry which is preliminary data.</text>
</comment>
<evidence type="ECO:0000313" key="7">
    <source>
        <dbReference type="Proteomes" id="UP000186594"/>
    </source>
</evidence>
<keyword evidence="4" id="KW-0131">Cell cycle</keyword>
<comment type="similarity">
    <text evidence="1">Belongs to the APC1 family.</text>
</comment>
<evidence type="ECO:0000256" key="2">
    <source>
        <dbReference type="ARBA" id="ARBA00022618"/>
    </source>
</evidence>
<keyword evidence="7" id="KW-1185">Reference proteome</keyword>
<dbReference type="Gene3D" id="1.25.10.10">
    <property type="entry name" value="Leucine-rich Repeat Variant"/>
    <property type="match status" value="2"/>
</dbReference>
<evidence type="ECO:0000259" key="5">
    <source>
        <dbReference type="Pfam" id="PF12859"/>
    </source>
</evidence>
<accession>A0A1U7LV39</accession>
<dbReference type="GO" id="GO:0005680">
    <property type="term" value="C:anaphase-promoting complex"/>
    <property type="evidence" value="ECO:0007669"/>
    <property type="project" value="EnsemblFungi"/>
</dbReference>
<organism evidence="6 7">
    <name type="scientific">Neolecta irregularis (strain DAH-3)</name>
    <dbReference type="NCBI Taxonomy" id="1198029"/>
    <lineage>
        <taxon>Eukaryota</taxon>
        <taxon>Fungi</taxon>
        <taxon>Dikarya</taxon>
        <taxon>Ascomycota</taxon>
        <taxon>Taphrinomycotina</taxon>
        <taxon>Neolectales</taxon>
        <taxon>Neolectaceae</taxon>
        <taxon>Neolecta</taxon>
    </lineage>
</organism>
<dbReference type="Pfam" id="PF12859">
    <property type="entry name" value="ANAPC1"/>
    <property type="match status" value="1"/>
</dbReference>